<keyword evidence="2" id="KW-1185">Reference proteome</keyword>
<reference evidence="1" key="1">
    <citation type="submission" date="2021-05" db="EMBL/GenBank/DDBJ databases">
        <authorList>
            <person name="Scholz U."/>
            <person name="Mascher M."/>
            <person name="Fiebig A."/>
        </authorList>
    </citation>
    <scope>NUCLEOTIDE SEQUENCE [LARGE SCALE GENOMIC DNA]</scope>
</reference>
<evidence type="ECO:0000313" key="1">
    <source>
        <dbReference type="EnsemblPlants" id="AVESA.00010b.r2.6DG1156560.1.CDS"/>
    </source>
</evidence>
<name>A0ACD5ZJ16_AVESA</name>
<accession>A0ACD5ZJ16</accession>
<protein>
    <submittedName>
        <fullName evidence="1">Uncharacterized protein</fullName>
    </submittedName>
</protein>
<sequence length="530" mass="59199">MGEDEQQVEKQPNGYMFRKNSEAVQGAAGLVTLDRVWQLDDDMLLLMAIMPQLKDLCLKFALFKLLRCRFARYKLADDRKMTAKFVRSALLKDGENKEERAFRIIADELSFLHDYYDSPLPISYSDNQLTMLSMVISVLTIGYCILSGVDVIRLADYILRFGNASTTFCTYDCVNDSIFDQVPVVLLFVLVVVAEARDVASHICSSWTKVILTCRCAQRASLRLSPVVPKWVGCLLQCRCNRLLMRHWNDKMRHNSLLTLHPRPLFHKLVFPGCLLRLLNQNVKVPAAVKVCIIATLRRSTSSSRSSGDGLSKGITSLRRTQNGETLLWACSSKGTSDTILVWHIATTTLEVRYPHHRQDGRPSSTSDDQRTAGTHLSRYCAYLVEFCPELLPDDDAWSKSLYKDVKKDAERALAIGGGTAVSSMPPEAGYRRLIELLGMRQNHEVLKDAAKLAEQLGELATGGEEIAWKLLAGFWAEMVLYLAPSDILKGHMEAVDRGGELITLLWTLLTHVGIVDRPESAAAAGPSSS</sequence>
<proteinExistence type="predicted"/>
<evidence type="ECO:0000313" key="2">
    <source>
        <dbReference type="Proteomes" id="UP001732700"/>
    </source>
</evidence>
<dbReference type="Proteomes" id="UP001732700">
    <property type="component" value="Chromosome 6D"/>
</dbReference>
<dbReference type="EnsemblPlants" id="AVESA.00010b.r2.6DG1156560.1">
    <property type="protein sequence ID" value="AVESA.00010b.r2.6DG1156560.1.CDS"/>
    <property type="gene ID" value="AVESA.00010b.r2.6DG1156560"/>
</dbReference>
<organism evidence="1 2">
    <name type="scientific">Avena sativa</name>
    <name type="common">Oat</name>
    <dbReference type="NCBI Taxonomy" id="4498"/>
    <lineage>
        <taxon>Eukaryota</taxon>
        <taxon>Viridiplantae</taxon>
        <taxon>Streptophyta</taxon>
        <taxon>Embryophyta</taxon>
        <taxon>Tracheophyta</taxon>
        <taxon>Spermatophyta</taxon>
        <taxon>Magnoliopsida</taxon>
        <taxon>Liliopsida</taxon>
        <taxon>Poales</taxon>
        <taxon>Poaceae</taxon>
        <taxon>BOP clade</taxon>
        <taxon>Pooideae</taxon>
        <taxon>Poodae</taxon>
        <taxon>Poeae</taxon>
        <taxon>Poeae Chloroplast Group 1 (Aveneae type)</taxon>
        <taxon>Aveninae</taxon>
        <taxon>Avena</taxon>
    </lineage>
</organism>
<reference evidence="1" key="2">
    <citation type="submission" date="2025-09" db="UniProtKB">
        <authorList>
            <consortium name="EnsemblPlants"/>
        </authorList>
    </citation>
    <scope>IDENTIFICATION</scope>
</reference>